<dbReference type="AlphaFoldDB" id="A0A069S3J0"/>
<dbReference type="PATRIC" id="fig|1339352.3.peg.3973"/>
<dbReference type="EMBL" id="JNHM01000164">
    <property type="protein sequence ID" value="KDS44299.1"/>
    <property type="molecule type" value="Genomic_DNA"/>
</dbReference>
<sequence length="46" mass="5161">MKLQIFIALSSKNAASKVVKRMKSIGHEMETIKQVTGLTEKEIETI</sequence>
<accession>A0A069S3J0</accession>
<protein>
    <submittedName>
        <fullName evidence="1">Uncharacterized protein</fullName>
    </submittedName>
</protein>
<dbReference type="Proteomes" id="UP000027661">
    <property type="component" value="Unassembled WGS sequence"/>
</dbReference>
<gene>
    <name evidence="1" type="ORF">M099_4243</name>
</gene>
<reference evidence="1 2" key="1">
    <citation type="submission" date="2014-04" db="EMBL/GenBank/DDBJ databases">
        <authorList>
            <person name="Sears C."/>
            <person name="Carroll K."/>
            <person name="Sack B.R."/>
            <person name="Qadri F."/>
            <person name="Myers L.L."/>
            <person name="Chung G.-T."/>
            <person name="Escheverria P."/>
            <person name="Fraser C.M."/>
            <person name="Sadzewicz L."/>
            <person name="Shefchek K.A."/>
            <person name="Tallon L."/>
            <person name="Das S.P."/>
            <person name="Daugherty S."/>
            <person name="Mongodin E.F."/>
        </authorList>
    </citation>
    <scope>NUCLEOTIDE SEQUENCE [LARGE SCALE GENOMIC DNA]</scope>
    <source>
        <strain evidence="1 2">3975 RP4</strain>
    </source>
</reference>
<evidence type="ECO:0000313" key="2">
    <source>
        <dbReference type="Proteomes" id="UP000027661"/>
    </source>
</evidence>
<comment type="caution">
    <text evidence="1">The sequence shown here is derived from an EMBL/GenBank/DDBJ whole genome shotgun (WGS) entry which is preliminary data.</text>
</comment>
<name>A0A069S3J0_PHOVU</name>
<dbReference type="RefSeq" id="WP_155268261.1">
    <property type="nucleotide sequence ID" value="NZ_JNHM01000164.1"/>
</dbReference>
<organism evidence="1 2">
    <name type="scientific">Phocaeicola vulgatus str. 3975 RP4</name>
    <dbReference type="NCBI Taxonomy" id="1339352"/>
    <lineage>
        <taxon>Bacteria</taxon>
        <taxon>Pseudomonadati</taxon>
        <taxon>Bacteroidota</taxon>
        <taxon>Bacteroidia</taxon>
        <taxon>Bacteroidales</taxon>
        <taxon>Bacteroidaceae</taxon>
        <taxon>Phocaeicola</taxon>
    </lineage>
</organism>
<proteinExistence type="predicted"/>
<evidence type="ECO:0000313" key="1">
    <source>
        <dbReference type="EMBL" id="KDS44299.1"/>
    </source>
</evidence>